<dbReference type="InterPro" id="IPR036388">
    <property type="entry name" value="WH-like_DNA-bd_sf"/>
</dbReference>
<feature type="domain" description="Sugar-binding" evidence="5">
    <location>
        <begin position="71"/>
        <end position="334"/>
    </location>
</feature>
<dbReference type="GO" id="GO:0003677">
    <property type="term" value="F:DNA binding"/>
    <property type="evidence" value="ECO:0007669"/>
    <property type="project" value="UniProtKB-KW"/>
</dbReference>
<comment type="similarity">
    <text evidence="1">Belongs to the SorC transcriptional regulatory family.</text>
</comment>
<keyword evidence="4" id="KW-0804">Transcription</keyword>
<evidence type="ECO:0000256" key="4">
    <source>
        <dbReference type="ARBA" id="ARBA00023163"/>
    </source>
</evidence>
<protein>
    <submittedName>
        <fullName evidence="6">DNA-binding transcriptional regulator LsrR (DeoR family)</fullName>
    </submittedName>
</protein>
<dbReference type="Proteomes" id="UP000549971">
    <property type="component" value="Unassembled WGS sequence"/>
</dbReference>
<evidence type="ECO:0000256" key="1">
    <source>
        <dbReference type="ARBA" id="ARBA00010466"/>
    </source>
</evidence>
<sequence>MSAHRGVRQPGLDELRLLAKVARMYHEKGIRQPRIASELNLSQARVSRMLKQAVEVGIVHTVVTMPSGVHSDLEDELQGRYGLRDAVVVDTGGLSVGPSGLAEGVDEDVLPALGSGAAAYLDMTLTGGHLIGISSWSETLISAVDRMPRKSVPVAEKVVQIVGGLGDAAVQMQATRLTARFAELTGAMPVYLPAPGLVGTPAVRRAMMNDVSVRDVLGTWGQLTDAVVGIGSLQPSPLLQRSGNAVAQADQDELRRLGAVGDVCFRFFDEEGHHVRSTFDQRVIGVTAKELLAVPRRIGVAGGDRKYSAIRAALLGGWVNILITDLSMAQRLLAD</sequence>
<organism evidence="6 7">
    <name type="scientific">Kribbella italica</name>
    <dbReference type="NCBI Taxonomy" id="1540520"/>
    <lineage>
        <taxon>Bacteria</taxon>
        <taxon>Bacillati</taxon>
        <taxon>Actinomycetota</taxon>
        <taxon>Actinomycetes</taxon>
        <taxon>Propionibacteriales</taxon>
        <taxon>Kribbellaceae</taxon>
        <taxon>Kribbella</taxon>
    </lineage>
</organism>
<dbReference type="RefSeq" id="WP_184796840.1">
    <property type="nucleotide sequence ID" value="NZ_JACHMY010000001.1"/>
</dbReference>
<dbReference type="Gene3D" id="1.10.10.10">
    <property type="entry name" value="Winged helix-like DNA-binding domain superfamily/Winged helix DNA-binding domain"/>
    <property type="match status" value="1"/>
</dbReference>
<keyword evidence="3 6" id="KW-0238">DNA-binding</keyword>
<dbReference type="EMBL" id="JACHMY010000001">
    <property type="protein sequence ID" value="MBB5837109.1"/>
    <property type="molecule type" value="Genomic_DNA"/>
</dbReference>
<keyword evidence="7" id="KW-1185">Reference proteome</keyword>
<accession>A0A7W9J7K3</accession>
<evidence type="ECO:0000313" key="6">
    <source>
        <dbReference type="EMBL" id="MBB5837109.1"/>
    </source>
</evidence>
<dbReference type="SUPFAM" id="SSF100950">
    <property type="entry name" value="NagB/RpiA/CoA transferase-like"/>
    <property type="match status" value="1"/>
</dbReference>
<dbReference type="GO" id="GO:0030246">
    <property type="term" value="F:carbohydrate binding"/>
    <property type="evidence" value="ECO:0007669"/>
    <property type="project" value="InterPro"/>
</dbReference>
<evidence type="ECO:0000256" key="2">
    <source>
        <dbReference type="ARBA" id="ARBA00023015"/>
    </source>
</evidence>
<dbReference type="PANTHER" id="PTHR34294:SF1">
    <property type="entry name" value="TRANSCRIPTIONAL REGULATOR LSRR"/>
    <property type="match status" value="1"/>
</dbReference>
<evidence type="ECO:0000313" key="7">
    <source>
        <dbReference type="Proteomes" id="UP000549971"/>
    </source>
</evidence>
<evidence type="ECO:0000259" key="5">
    <source>
        <dbReference type="Pfam" id="PF04198"/>
    </source>
</evidence>
<gene>
    <name evidence="6" type="ORF">HDA39_003843</name>
</gene>
<reference evidence="6 7" key="1">
    <citation type="submission" date="2020-08" db="EMBL/GenBank/DDBJ databases">
        <title>Sequencing the genomes of 1000 actinobacteria strains.</title>
        <authorList>
            <person name="Klenk H.-P."/>
        </authorList>
    </citation>
    <scope>NUCLEOTIDE SEQUENCE [LARGE SCALE GENOMIC DNA]</scope>
    <source>
        <strain evidence="6 7">DSM 28967</strain>
    </source>
</reference>
<dbReference type="InterPro" id="IPR037171">
    <property type="entry name" value="NagB/RpiA_transferase-like"/>
</dbReference>
<keyword evidence="2" id="KW-0805">Transcription regulation</keyword>
<dbReference type="PANTHER" id="PTHR34294">
    <property type="entry name" value="TRANSCRIPTIONAL REGULATOR-RELATED"/>
    <property type="match status" value="1"/>
</dbReference>
<evidence type="ECO:0000256" key="3">
    <source>
        <dbReference type="ARBA" id="ARBA00023125"/>
    </source>
</evidence>
<dbReference type="AlphaFoldDB" id="A0A7W9J7K3"/>
<dbReference type="Gene3D" id="3.40.50.1360">
    <property type="match status" value="1"/>
</dbReference>
<name>A0A7W9J7K3_9ACTN</name>
<dbReference type="InterPro" id="IPR051054">
    <property type="entry name" value="SorC_transcr_regulators"/>
</dbReference>
<dbReference type="Pfam" id="PF04198">
    <property type="entry name" value="Sugar-bind"/>
    <property type="match status" value="1"/>
</dbReference>
<proteinExistence type="inferred from homology"/>
<comment type="caution">
    <text evidence="6">The sequence shown here is derived from an EMBL/GenBank/DDBJ whole genome shotgun (WGS) entry which is preliminary data.</text>
</comment>
<dbReference type="InterPro" id="IPR007324">
    <property type="entry name" value="Sugar-bd_dom_put"/>
</dbReference>